<proteinExistence type="predicted"/>
<keyword evidence="2" id="KW-1185">Reference proteome</keyword>
<evidence type="ECO:0000313" key="1">
    <source>
        <dbReference type="EMBL" id="EPS37849.1"/>
    </source>
</evidence>
<name>S8A508_DACHA</name>
<reference evidence="2" key="2">
    <citation type="submission" date="2013-04" db="EMBL/GenBank/DDBJ databases">
        <title>Genomic mechanisms accounting for the adaptation to parasitism in nematode-trapping fungi.</title>
        <authorList>
            <person name="Ahren D.G."/>
        </authorList>
    </citation>
    <scope>NUCLEOTIDE SEQUENCE [LARGE SCALE GENOMIC DNA]</scope>
    <source>
        <strain evidence="2">CBS 200.50</strain>
    </source>
</reference>
<dbReference type="AlphaFoldDB" id="S8A508"/>
<evidence type="ECO:0000313" key="2">
    <source>
        <dbReference type="Proteomes" id="UP000015100"/>
    </source>
</evidence>
<comment type="caution">
    <text evidence="1">The sequence shown here is derived from an EMBL/GenBank/DDBJ whole genome shotgun (WGS) entry which is preliminary data.</text>
</comment>
<dbReference type="HOGENOM" id="CLU_432117_0_0_1"/>
<gene>
    <name evidence="1" type="ORF">H072_8447</name>
</gene>
<dbReference type="Proteomes" id="UP000015100">
    <property type="component" value="Unassembled WGS sequence"/>
</dbReference>
<reference evidence="1 2" key="1">
    <citation type="journal article" date="2013" name="PLoS Genet.">
        <title>Genomic mechanisms accounting for the adaptation to parasitism in nematode-trapping fungi.</title>
        <authorList>
            <person name="Meerupati T."/>
            <person name="Andersson K.M."/>
            <person name="Friman E."/>
            <person name="Kumar D."/>
            <person name="Tunlid A."/>
            <person name="Ahren D."/>
        </authorList>
    </citation>
    <scope>NUCLEOTIDE SEQUENCE [LARGE SCALE GENOMIC DNA]</scope>
    <source>
        <strain evidence="1 2">CBS 200.50</strain>
    </source>
</reference>
<sequence>MTQLLDLPMEILEVILVEACRQARAETKTKHEAAIRGTINLAELHQKYFDYEKEYLPDRLSYDYEISIAQICPAFHDIIIPVVYQNCDFRLYQQLKIDDQFVTDVAAQGIVQDGGIYDKYGKHVRGLSVMSRSNKTWSIEDSFKSSLESTLDRFLALVPQLTNLRTATFQAEGARYRLPLSFFSHGISGLLQNCQSLKTLSITLLCEEGELEEIERKVGPNSRPTSAQLETLRLELAIEERAEATGRLLIPVINTLGTILKRSVESLRRLSLNLDYYELHSSRTSTRSPPYSEGVQFSTDAWKLPKLEKISLRMNKKTIIPFNRHIGIEFPNVREVELIFDFPSRHSLTPGWLIEHRRPCSVQEVARNLLVRFPSVRIITLQEVRVILSLWVRHEAYELADQIEKETTPARFWLNGVNILLKNCLSLKELTLVVNEMYGTKKAVESPLAGMDDIHEYRDSFNREHDRNESVDRACLKALCLNWRFGWCSDEDPARACSWYLLFFLGRMIKESIRTMGNLSLFCQEEKGGWKGSTEPGNQILRIASYRPTSDDNFNETDECTWEMPEVRNLTIGAQNTVFCFLKEFITIDPRKISRLIFDNSGSKISFLTDMAIKLEDYGVLGCCILGHDLMTS</sequence>
<protein>
    <submittedName>
        <fullName evidence="1">Uncharacterized protein</fullName>
    </submittedName>
</protein>
<accession>S8A508</accession>
<organism evidence="1 2">
    <name type="scientific">Dactylellina haptotyla (strain CBS 200.50)</name>
    <name type="common">Nematode-trapping fungus</name>
    <name type="synonym">Monacrosporium haptotylum</name>
    <dbReference type="NCBI Taxonomy" id="1284197"/>
    <lineage>
        <taxon>Eukaryota</taxon>
        <taxon>Fungi</taxon>
        <taxon>Dikarya</taxon>
        <taxon>Ascomycota</taxon>
        <taxon>Pezizomycotina</taxon>
        <taxon>Orbiliomycetes</taxon>
        <taxon>Orbiliales</taxon>
        <taxon>Orbiliaceae</taxon>
        <taxon>Dactylellina</taxon>
    </lineage>
</organism>
<dbReference type="EMBL" id="AQGS01000598">
    <property type="protein sequence ID" value="EPS37849.1"/>
    <property type="molecule type" value="Genomic_DNA"/>
</dbReference>